<dbReference type="EMBL" id="PQLX01000004">
    <property type="protein sequence ID" value="POU65203.1"/>
    <property type="molecule type" value="Genomic_DNA"/>
</dbReference>
<feature type="chain" id="PRO_5015477831" description="Trimeric autotransporter adhesin YadA-like C-terminal membrane anchor domain-containing protein" evidence="4">
    <location>
        <begin position="20"/>
        <end position="256"/>
    </location>
</feature>
<organism evidence="5 6">
    <name type="scientific">Citrobacter amalonaticus</name>
    <dbReference type="NCBI Taxonomy" id="35703"/>
    <lineage>
        <taxon>Bacteria</taxon>
        <taxon>Pseudomonadati</taxon>
        <taxon>Pseudomonadota</taxon>
        <taxon>Gammaproteobacteria</taxon>
        <taxon>Enterobacterales</taxon>
        <taxon>Enterobacteriaceae</taxon>
        <taxon>Citrobacter</taxon>
    </lineage>
</organism>
<gene>
    <name evidence="5" type="ORF">C3430_13515</name>
</gene>
<name>A0A2S4RXE2_CITAM</name>
<evidence type="ECO:0000313" key="5">
    <source>
        <dbReference type="EMBL" id="POU65203.1"/>
    </source>
</evidence>
<feature type="coiled-coil region" evidence="2">
    <location>
        <begin position="163"/>
        <end position="192"/>
    </location>
</feature>
<feature type="compositionally biased region" description="Basic and acidic residues" evidence="3">
    <location>
        <begin position="107"/>
        <end position="119"/>
    </location>
</feature>
<feature type="signal peptide" evidence="4">
    <location>
        <begin position="1"/>
        <end position="19"/>
    </location>
</feature>
<feature type="region of interest" description="Disordered" evidence="3">
    <location>
        <begin position="99"/>
        <end position="151"/>
    </location>
</feature>
<dbReference type="PANTHER" id="PTHR37456:SF3">
    <property type="entry name" value="COLLAGEN ALPHA-1(XXV) CHAIN"/>
    <property type="match status" value="1"/>
</dbReference>
<evidence type="ECO:0000256" key="2">
    <source>
        <dbReference type="SAM" id="Coils"/>
    </source>
</evidence>
<feature type="compositionally biased region" description="Low complexity" evidence="3">
    <location>
        <begin position="121"/>
        <end position="146"/>
    </location>
</feature>
<dbReference type="PANTHER" id="PTHR37456">
    <property type="entry name" value="SI:CH211-266K2.1"/>
    <property type="match status" value="1"/>
</dbReference>
<keyword evidence="4" id="KW-0732">Signal</keyword>
<reference evidence="5 6" key="1">
    <citation type="submission" date="2018-01" db="EMBL/GenBank/DDBJ databases">
        <title>Complete genome sequences of 14 Citrobacter spp. isolated from plant in Canada.</title>
        <authorList>
            <person name="Bhandare S.G."/>
            <person name="Colavecchio A."/>
            <person name="Jeukens J."/>
            <person name="Emond-Rheault J.-G."/>
            <person name="Freschi L."/>
            <person name="Hamel J."/>
            <person name="Kukavica-Ibrulj I."/>
            <person name="Levesque R."/>
            <person name="Goodridge L."/>
        </authorList>
    </citation>
    <scope>NUCLEOTIDE SEQUENCE [LARGE SCALE GENOMIC DNA]</scope>
    <source>
        <strain evidence="5 6">S1285</strain>
    </source>
</reference>
<dbReference type="Pfam" id="PF01391">
    <property type="entry name" value="Collagen"/>
    <property type="match status" value="1"/>
</dbReference>
<dbReference type="RefSeq" id="WP_103778137.1">
    <property type="nucleotide sequence ID" value="NZ_PQLX01000004.1"/>
</dbReference>
<evidence type="ECO:0000256" key="3">
    <source>
        <dbReference type="SAM" id="MobiDB-lite"/>
    </source>
</evidence>
<dbReference type="InterPro" id="IPR050938">
    <property type="entry name" value="Collagen_Structural_Proteins"/>
</dbReference>
<proteinExistence type="predicted"/>
<sequence length="256" mass="26215">MKKTLSAFVFATVSASTFAANSTSYDSLQDQMIDSLRLNGYDHSAGIQRNAYDIRSLNSDTAAKLSAVNAYVNQVQQQSNDHDAAQDAAIRNLQNMPVARNGVSGRDGIDGKAGHDGKDGAQGQSGATGATGRAGAQGARGLTGAAGHDGKDGVTAIVQQTAAADLETKAQAAKNEQDIAELKRDVRNLGASAQASANLHYNANQSGYAVAVGQYESSTAIAGGMQFQANAHSAVTVQASYDGTAAGGSLGFHSDF</sequence>
<evidence type="ECO:0000313" key="6">
    <source>
        <dbReference type="Proteomes" id="UP000237003"/>
    </source>
</evidence>
<keyword evidence="2" id="KW-0175">Coiled coil</keyword>
<dbReference type="OrthoDB" id="1631723at2"/>
<evidence type="ECO:0000256" key="4">
    <source>
        <dbReference type="SAM" id="SignalP"/>
    </source>
</evidence>
<protein>
    <recommendedName>
        <fullName evidence="7">Trimeric autotransporter adhesin YadA-like C-terminal membrane anchor domain-containing protein</fullName>
    </recommendedName>
</protein>
<keyword evidence="1" id="KW-0677">Repeat</keyword>
<dbReference type="Gene3D" id="3.30.1300.30">
    <property type="entry name" value="GSPII I/J protein-like"/>
    <property type="match status" value="1"/>
</dbReference>
<dbReference type="InterPro" id="IPR008160">
    <property type="entry name" value="Collagen"/>
</dbReference>
<evidence type="ECO:0008006" key="7">
    <source>
        <dbReference type="Google" id="ProtNLM"/>
    </source>
</evidence>
<dbReference type="AlphaFoldDB" id="A0A2S4RXE2"/>
<dbReference type="Proteomes" id="UP000237003">
    <property type="component" value="Unassembled WGS sequence"/>
</dbReference>
<accession>A0A2S4RXE2</accession>
<evidence type="ECO:0000256" key="1">
    <source>
        <dbReference type="ARBA" id="ARBA00022737"/>
    </source>
</evidence>
<comment type="caution">
    <text evidence="5">The sequence shown here is derived from an EMBL/GenBank/DDBJ whole genome shotgun (WGS) entry which is preliminary data.</text>
</comment>